<gene>
    <name evidence="1" type="ORF">LNINA_LOCUS9875</name>
</gene>
<evidence type="ECO:0008006" key="3">
    <source>
        <dbReference type="Google" id="ProtNLM"/>
    </source>
</evidence>
<accession>A0AAV1JMC6</accession>
<evidence type="ECO:0000313" key="2">
    <source>
        <dbReference type="Proteomes" id="UP001497472"/>
    </source>
</evidence>
<evidence type="ECO:0000313" key="1">
    <source>
        <dbReference type="EMBL" id="CAK1550661.1"/>
    </source>
</evidence>
<protein>
    <recommendedName>
        <fullName evidence="3">Ribosomal protein S14</fullName>
    </recommendedName>
</protein>
<dbReference type="Proteomes" id="UP001497472">
    <property type="component" value="Unassembled WGS sequence"/>
</dbReference>
<proteinExistence type="predicted"/>
<dbReference type="EMBL" id="CAVLEF010000088">
    <property type="protein sequence ID" value="CAK1550661.1"/>
    <property type="molecule type" value="Genomic_DNA"/>
</dbReference>
<sequence>MWRYATRSKDVLKSFNRIALRFISPNVLKHSHTRRPNRLGGIAQLGSMTAARLQSRLLPHGGRTYPSSARVI</sequence>
<comment type="caution">
    <text evidence="1">The sequence shown here is derived from an EMBL/GenBank/DDBJ whole genome shotgun (WGS) entry which is preliminary data.</text>
</comment>
<organism evidence="1 2">
    <name type="scientific">Leptosia nina</name>
    <dbReference type="NCBI Taxonomy" id="320188"/>
    <lineage>
        <taxon>Eukaryota</taxon>
        <taxon>Metazoa</taxon>
        <taxon>Ecdysozoa</taxon>
        <taxon>Arthropoda</taxon>
        <taxon>Hexapoda</taxon>
        <taxon>Insecta</taxon>
        <taxon>Pterygota</taxon>
        <taxon>Neoptera</taxon>
        <taxon>Endopterygota</taxon>
        <taxon>Lepidoptera</taxon>
        <taxon>Glossata</taxon>
        <taxon>Ditrysia</taxon>
        <taxon>Papilionoidea</taxon>
        <taxon>Pieridae</taxon>
        <taxon>Pierinae</taxon>
        <taxon>Leptosia</taxon>
    </lineage>
</organism>
<name>A0AAV1JMC6_9NEOP</name>
<reference evidence="1 2" key="1">
    <citation type="submission" date="2023-11" db="EMBL/GenBank/DDBJ databases">
        <authorList>
            <person name="Okamura Y."/>
        </authorList>
    </citation>
    <scope>NUCLEOTIDE SEQUENCE [LARGE SCALE GENOMIC DNA]</scope>
</reference>
<dbReference type="AlphaFoldDB" id="A0AAV1JMC6"/>
<keyword evidence="2" id="KW-1185">Reference proteome</keyword>